<comment type="similarity">
    <text evidence="1">Belongs to the metallo-dependent hydrolases superfamily.</text>
</comment>
<dbReference type="SUPFAM" id="SSF51556">
    <property type="entry name" value="Metallo-dependent hydrolases"/>
    <property type="match status" value="1"/>
</dbReference>
<dbReference type="Proteomes" id="UP000509371">
    <property type="component" value="Chromosome"/>
</dbReference>
<sequence length="273" mass="31125">MRIDSHQHFWRLQRNDYGWLTPELTALYKDFEPDDLAPLLHAHHIDGTVLVQAAPTDAETDFLLQLSNQHESIKGVIGWVDFDRADASSRITELAKHPKLVGLRPMIQDIDDVNWMLSPSVATALTSLSQHQLVFDALIKPQHLNNLKTLVDRHPDLKIVINHGAKPNIKNDELSQWRTDINAFRNTHNISCKLSGLVTEAKDNWQTEDLSPYLDTLFDVFGDNRILWGSDWPVCLLASSYGKWLDTIDLYLSQSHRSKEKVFGANAIRVYGL</sequence>
<evidence type="ECO:0000256" key="1">
    <source>
        <dbReference type="ARBA" id="ARBA00038310"/>
    </source>
</evidence>
<keyword evidence="3" id="KW-0378">Hydrolase</keyword>
<dbReference type="KEGG" id="mpri:MP3633_0307"/>
<organism evidence="3 4">
    <name type="scientific">Marinomonas primoryensis</name>
    <dbReference type="NCBI Taxonomy" id="178399"/>
    <lineage>
        <taxon>Bacteria</taxon>
        <taxon>Pseudomonadati</taxon>
        <taxon>Pseudomonadota</taxon>
        <taxon>Gammaproteobacteria</taxon>
        <taxon>Oceanospirillales</taxon>
        <taxon>Oceanospirillaceae</taxon>
        <taxon>Marinomonas</taxon>
    </lineage>
</organism>
<accession>A0A859CS88</accession>
<dbReference type="InterPro" id="IPR052350">
    <property type="entry name" value="Metallo-dep_Lactonases"/>
</dbReference>
<dbReference type="InterPro" id="IPR006680">
    <property type="entry name" value="Amidohydro-rel"/>
</dbReference>
<reference evidence="3 4" key="1">
    <citation type="submission" date="2020-06" db="EMBL/GenBank/DDBJ databases">
        <authorList>
            <person name="Voronona O.L."/>
            <person name="Aksenova E.I."/>
            <person name="Kunda M.S."/>
            <person name="Semenov A.N."/>
            <person name="Ryzhova N."/>
        </authorList>
    </citation>
    <scope>NUCLEOTIDE SEQUENCE [LARGE SCALE GENOMIC DNA]</scope>
    <source>
        <strain evidence="3 4">MPKMM3633</strain>
    </source>
</reference>
<protein>
    <submittedName>
        <fullName evidence="3">Metallo-dependent_hydrolases superfamily protein</fullName>
    </submittedName>
</protein>
<evidence type="ECO:0000259" key="2">
    <source>
        <dbReference type="Pfam" id="PF04909"/>
    </source>
</evidence>
<dbReference type="PANTHER" id="PTHR43569">
    <property type="entry name" value="AMIDOHYDROLASE"/>
    <property type="match status" value="1"/>
</dbReference>
<proteinExistence type="inferred from homology"/>
<dbReference type="PANTHER" id="PTHR43569:SF2">
    <property type="entry name" value="AMIDOHYDROLASE-RELATED DOMAIN-CONTAINING PROTEIN"/>
    <property type="match status" value="1"/>
</dbReference>
<evidence type="ECO:0000313" key="3">
    <source>
        <dbReference type="EMBL" id="QKK79045.1"/>
    </source>
</evidence>
<dbReference type="Pfam" id="PF04909">
    <property type="entry name" value="Amidohydro_2"/>
    <property type="match status" value="1"/>
</dbReference>
<dbReference type="RefSeq" id="WP_176334178.1">
    <property type="nucleotide sequence ID" value="NZ_BAAAEF010000015.1"/>
</dbReference>
<dbReference type="InterPro" id="IPR032466">
    <property type="entry name" value="Metal_Hydrolase"/>
</dbReference>
<dbReference type="GO" id="GO:0016787">
    <property type="term" value="F:hydrolase activity"/>
    <property type="evidence" value="ECO:0007669"/>
    <property type="project" value="UniProtKB-KW"/>
</dbReference>
<dbReference type="AlphaFoldDB" id="A0A859CS88"/>
<dbReference type="Gene3D" id="3.20.20.140">
    <property type="entry name" value="Metal-dependent hydrolases"/>
    <property type="match status" value="1"/>
</dbReference>
<feature type="domain" description="Amidohydrolase-related" evidence="2">
    <location>
        <begin position="3"/>
        <end position="273"/>
    </location>
</feature>
<evidence type="ECO:0000313" key="4">
    <source>
        <dbReference type="Proteomes" id="UP000509371"/>
    </source>
</evidence>
<gene>
    <name evidence="3" type="ORF">MP3633_0307</name>
</gene>
<dbReference type="EMBL" id="CP054301">
    <property type="protein sequence ID" value="QKK79045.1"/>
    <property type="molecule type" value="Genomic_DNA"/>
</dbReference>
<name>A0A859CS88_9GAMM</name>